<keyword evidence="1" id="KW-1133">Transmembrane helix</keyword>
<dbReference type="RefSeq" id="WP_110673063.1">
    <property type="nucleotide sequence ID" value="NZ_PYBW01000143.1"/>
</dbReference>
<name>A0A2V4N0Z8_9ACTN</name>
<keyword evidence="3" id="KW-1185">Reference proteome</keyword>
<feature type="transmembrane region" description="Helical" evidence="1">
    <location>
        <begin position="93"/>
        <end position="111"/>
    </location>
</feature>
<comment type="caution">
    <text evidence="2">The sequence shown here is derived from an EMBL/GenBank/DDBJ whole genome shotgun (WGS) entry which is preliminary data.</text>
</comment>
<protein>
    <submittedName>
        <fullName evidence="2">Uncharacterized protein</fullName>
    </submittedName>
</protein>
<evidence type="ECO:0000256" key="1">
    <source>
        <dbReference type="SAM" id="Phobius"/>
    </source>
</evidence>
<reference evidence="2 3" key="1">
    <citation type="submission" date="2018-03" db="EMBL/GenBank/DDBJ databases">
        <title>Bioinformatic expansion and discovery of thiopeptide antibiotics.</title>
        <authorList>
            <person name="Schwalen C.J."/>
            <person name="Hudson G.A."/>
            <person name="Mitchell D.A."/>
        </authorList>
    </citation>
    <scope>NUCLEOTIDE SEQUENCE [LARGE SCALE GENOMIC DNA]</scope>
    <source>
        <strain evidence="2 3">ATCC 21389</strain>
    </source>
</reference>
<dbReference type="AlphaFoldDB" id="A0A2V4N0Z8"/>
<dbReference type="OrthoDB" id="4338804at2"/>
<feature type="transmembrane region" description="Helical" evidence="1">
    <location>
        <begin position="59"/>
        <end position="81"/>
    </location>
</feature>
<organism evidence="2 3">
    <name type="scientific">Streptomyces tateyamensis</name>
    <dbReference type="NCBI Taxonomy" id="565073"/>
    <lineage>
        <taxon>Bacteria</taxon>
        <taxon>Bacillati</taxon>
        <taxon>Actinomycetota</taxon>
        <taxon>Actinomycetes</taxon>
        <taxon>Kitasatosporales</taxon>
        <taxon>Streptomycetaceae</taxon>
        <taxon>Streptomyces</taxon>
    </lineage>
</organism>
<dbReference type="Proteomes" id="UP000248039">
    <property type="component" value="Unassembled WGS sequence"/>
</dbReference>
<proteinExistence type="predicted"/>
<keyword evidence="1" id="KW-0472">Membrane</keyword>
<gene>
    <name evidence="2" type="ORF">C7C46_29870</name>
</gene>
<sequence length="193" mass="20680">MTCPKCGREHTATARQVYERTVALPLGLNPMLLAPPPAPVDPATVAVPASRPPTGRKSIVLFVVGGLMAGSGLLELLVGSVAGDQTYQGGWEAGPLLRLVLGLCLVASGYWNHRSRRWPVAGPVEQHVHLHNRAVYTRRTQVWEHAQVCLDCPGVFFAAGALRPDFPASPLIELGQFPVMVATMADRAYAGAR</sequence>
<accession>A0A2V4N0Z8</accession>
<keyword evidence="1" id="KW-0812">Transmembrane</keyword>
<evidence type="ECO:0000313" key="3">
    <source>
        <dbReference type="Proteomes" id="UP000248039"/>
    </source>
</evidence>
<dbReference type="EMBL" id="PYBW01000143">
    <property type="protein sequence ID" value="PYC67848.1"/>
    <property type="molecule type" value="Genomic_DNA"/>
</dbReference>
<evidence type="ECO:0000313" key="2">
    <source>
        <dbReference type="EMBL" id="PYC67848.1"/>
    </source>
</evidence>